<dbReference type="RefSeq" id="WP_173578430.1">
    <property type="nucleotide sequence ID" value="NZ_WOSW01000046.1"/>
</dbReference>
<keyword evidence="2" id="KW-1133">Transmembrane helix</keyword>
<feature type="transmembrane region" description="Helical" evidence="2">
    <location>
        <begin position="218"/>
        <end position="234"/>
    </location>
</feature>
<keyword evidence="2" id="KW-0472">Membrane</keyword>
<comment type="caution">
    <text evidence="3">The sequence shown here is derived from an EMBL/GenBank/DDBJ whole genome shotgun (WGS) entry which is preliminary data.</text>
</comment>
<accession>A0ABX0KBY8</accession>
<gene>
    <name evidence="3" type="ORF">GOB84_15735</name>
</gene>
<feature type="transmembrane region" description="Helical" evidence="2">
    <location>
        <begin position="246"/>
        <end position="270"/>
    </location>
</feature>
<feature type="transmembrane region" description="Helical" evidence="2">
    <location>
        <begin position="106"/>
        <end position="139"/>
    </location>
</feature>
<feature type="transmembrane region" description="Helical" evidence="2">
    <location>
        <begin position="30"/>
        <end position="50"/>
    </location>
</feature>
<name>A0ABX0KBY8_9PROT</name>
<keyword evidence="2" id="KW-0812">Transmembrane</keyword>
<feature type="transmembrane region" description="Helical" evidence="2">
    <location>
        <begin position="175"/>
        <end position="191"/>
    </location>
</feature>
<protein>
    <recommendedName>
        <fullName evidence="5">Glycosyltransferase RgtA/B/C/D-like domain-containing protein</fullName>
    </recommendedName>
</protein>
<feature type="transmembrane region" description="Helical" evidence="2">
    <location>
        <begin position="447"/>
        <end position="469"/>
    </location>
</feature>
<feature type="region of interest" description="Disordered" evidence="1">
    <location>
        <begin position="1"/>
        <end position="21"/>
    </location>
</feature>
<organism evidence="3 4">
    <name type="scientific">Acetobacter fallax</name>
    <dbReference type="NCBI Taxonomy" id="1737473"/>
    <lineage>
        <taxon>Bacteria</taxon>
        <taxon>Pseudomonadati</taxon>
        <taxon>Pseudomonadota</taxon>
        <taxon>Alphaproteobacteria</taxon>
        <taxon>Acetobacterales</taxon>
        <taxon>Acetobacteraceae</taxon>
        <taxon>Acetobacter</taxon>
    </lineage>
</organism>
<feature type="transmembrane region" description="Helical" evidence="2">
    <location>
        <begin position="151"/>
        <end position="169"/>
    </location>
</feature>
<evidence type="ECO:0008006" key="5">
    <source>
        <dbReference type="Google" id="ProtNLM"/>
    </source>
</evidence>
<evidence type="ECO:0000256" key="1">
    <source>
        <dbReference type="SAM" id="MobiDB-lite"/>
    </source>
</evidence>
<dbReference type="EMBL" id="WOSW01000046">
    <property type="protein sequence ID" value="NHO33967.1"/>
    <property type="molecule type" value="Genomic_DNA"/>
</dbReference>
<feature type="transmembrane region" description="Helical" evidence="2">
    <location>
        <begin position="475"/>
        <end position="493"/>
    </location>
</feature>
<sequence>MAFTKGNAVRDSPVECGSADSPPFSAPKPWWVRLLITLLGAFILFVPTMLNRDVFLYWDTPTYINGAETGLAKLFGEHFGLTPSRVIPTAGLGSTSGGVYLAGRSVYYGALLVAAIVAGSLMIVAAVQALVVSWVILFFFRVFLPGREGCALLSMVVLTIFTPLGYFVGLAMPDVFAGVIILLITTLLCGWRQTGLADRGVAFAVLSFAMLAHNSHPPLAFLTILAGCIFIRPGRGAGISVIRPVMLIGIAVCAGLVGEVVFTRVATHAIGVPPVRLPFLSAHLQEMGPGTTYLNSHCPQAHFEICNDRARLPVDWRDFMFSTDPVTGVFALADASAKRRISGEQVAFALAVLKDQPVATVGGLGVAFVKQLTMFRVQEIYILDTVAPWLPPAEYRRAMQSVTAGLGNLEQVLTVFTYVTVSLSVLALTAAVIRARMSGELARGSMLWSATKIVIAGLIINAAVCGIVASPYDRFQARVIWLLPLLALAHLAAMSRRRRPALPETVSKASNA</sequence>
<feature type="transmembrane region" description="Helical" evidence="2">
    <location>
        <begin position="415"/>
        <end position="435"/>
    </location>
</feature>
<evidence type="ECO:0000313" key="4">
    <source>
        <dbReference type="Proteomes" id="UP000615326"/>
    </source>
</evidence>
<dbReference type="Proteomes" id="UP000615326">
    <property type="component" value="Unassembled WGS sequence"/>
</dbReference>
<evidence type="ECO:0000256" key="2">
    <source>
        <dbReference type="SAM" id="Phobius"/>
    </source>
</evidence>
<reference evidence="3 4" key="1">
    <citation type="journal article" date="2020" name="Int. J. Syst. Evol. Microbiol.">
        <title>Novel acetic acid bacteria from cider fermentations: Acetobacter conturbans sp. nov. and Acetobacter fallax sp. nov.</title>
        <authorList>
            <person name="Sombolestani A.S."/>
            <person name="Cleenwerck I."/>
            <person name="Cnockaert M."/>
            <person name="Borremans W."/>
            <person name="Wieme A.D."/>
            <person name="De Vuyst L."/>
            <person name="Vandamme P."/>
        </authorList>
    </citation>
    <scope>NUCLEOTIDE SEQUENCE [LARGE SCALE GENOMIC DNA]</scope>
    <source>
        <strain evidence="3 4">LMG 1637</strain>
    </source>
</reference>
<keyword evidence="4" id="KW-1185">Reference proteome</keyword>
<evidence type="ECO:0000313" key="3">
    <source>
        <dbReference type="EMBL" id="NHO33967.1"/>
    </source>
</evidence>
<proteinExistence type="predicted"/>